<keyword evidence="5 7" id="KW-1133">Transmembrane helix</keyword>
<feature type="transmembrane region" description="Helical" evidence="7">
    <location>
        <begin position="18"/>
        <end position="35"/>
    </location>
</feature>
<keyword evidence="6 7" id="KW-0472">Membrane</keyword>
<evidence type="ECO:0000256" key="2">
    <source>
        <dbReference type="ARBA" id="ARBA00007520"/>
    </source>
</evidence>
<evidence type="ECO:0000256" key="6">
    <source>
        <dbReference type="ARBA" id="ARBA00023136"/>
    </source>
</evidence>
<proteinExistence type="inferred from homology"/>
<dbReference type="PANTHER" id="PTHR23501:SF12">
    <property type="entry name" value="MAJOR FACILITATOR SUPERFAMILY (MFS) PROFILE DOMAIN-CONTAINING PROTEIN-RELATED"/>
    <property type="match status" value="1"/>
</dbReference>
<feature type="transmembrane region" description="Helical" evidence="7">
    <location>
        <begin position="157"/>
        <end position="181"/>
    </location>
</feature>
<feature type="transmembrane region" description="Helical" evidence="7">
    <location>
        <begin position="47"/>
        <end position="64"/>
    </location>
</feature>
<name>A0A6A5YRA1_9PLEO</name>
<evidence type="ECO:0000256" key="4">
    <source>
        <dbReference type="ARBA" id="ARBA00022692"/>
    </source>
</evidence>
<comment type="subcellular location">
    <subcellularLocation>
        <location evidence="1">Membrane</location>
        <topology evidence="1">Multi-pass membrane protein</topology>
    </subcellularLocation>
</comment>
<evidence type="ECO:0000313" key="9">
    <source>
        <dbReference type="Proteomes" id="UP000799770"/>
    </source>
</evidence>
<dbReference type="SUPFAM" id="SSF103473">
    <property type="entry name" value="MFS general substrate transporter"/>
    <property type="match status" value="1"/>
</dbReference>
<dbReference type="InterPro" id="IPR036259">
    <property type="entry name" value="MFS_trans_sf"/>
</dbReference>
<reference evidence="8" key="1">
    <citation type="journal article" date="2020" name="Stud. Mycol.">
        <title>101 Dothideomycetes genomes: a test case for predicting lifestyles and emergence of pathogens.</title>
        <authorList>
            <person name="Haridas S."/>
            <person name="Albert R."/>
            <person name="Binder M."/>
            <person name="Bloem J."/>
            <person name="Labutti K."/>
            <person name="Salamov A."/>
            <person name="Andreopoulos B."/>
            <person name="Baker S."/>
            <person name="Barry K."/>
            <person name="Bills G."/>
            <person name="Bluhm B."/>
            <person name="Cannon C."/>
            <person name="Castanera R."/>
            <person name="Culley D."/>
            <person name="Daum C."/>
            <person name="Ezra D."/>
            <person name="Gonzalez J."/>
            <person name="Henrissat B."/>
            <person name="Kuo A."/>
            <person name="Liang C."/>
            <person name="Lipzen A."/>
            <person name="Lutzoni F."/>
            <person name="Magnuson J."/>
            <person name="Mondo S."/>
            <person name="Nolan M."/>
            <person name="Ohm R."/>
            <person name="Pangilinan J."/>
            <person name="Park H.-J."/>
            <person name="Ramirez L."/>
            <person name="Alfaro M."/>
            <person name="Sun H."/>
            <person name="Tritt A."/>
            <person name="Yoshinaga Y."/>
            <person name="Zwiers L.-H."/>
            <person name="Turgeon B."/>
            <person name="Goodwin S."/>
            <person name="Spatafora J."/>
            <person name="Crous P."/>
            <person name="Grigoriev I."/>
        </authorList>
    </citation>
    <scope>NUCLEOTIDE SEQUENCE</scope>
    <source>
        <strain evidence="8">CBS 627.86</strain>
    </source>
</reference>
<evidence type="ECO:0008006" key="10">
    <source>
        <dbReference type="Google" id="ProtNLM"/>
    </source>
</evidence>
<dbReference type="OrthoDB" id="10021397at2759"/>
<evidence type="ECO:0000256" key="7">
    <source>
        <dbReference type="SAM" id="Phobius"/>
    </source>
</evidence>
<sequence>MAITFSGTVYPWNSAQDIALLCLLGIVSIALGIHLSNSCNTAVPSSLAYDYLFFIGSLAAFTMLNGHPLARSGYSMPWYVTGSALVIAANGMLYNCQTVAYSLSLPPSNNTLAISASNSFIYAAMVLNGIGTGMFLNPPFAVAQWLAPPKETSSAVGFIRCARGSGLAIALSIANAIFLNLA</sequence>
<evidence type="ECO:0000313" key="8">
    <source>
        <dbReference type="EMBL" id="KAF2108588.1"/>
    </source>
</evidence>
<evidence type="ECO:0000256" key="1">
    <source>
        <dbReference type="ARBA" id="ARBA00004141"/>
    </source>
</evidence>
<keyword evidence="4 7" id="KW-0812">Transmembrane</keyword>
<dbReference type="Proteomes" id="UP000799770">
    <property type="component" value="Unassembled WGS sequence"/>
</dbReference>
<gene>
    <name evidence="8" type="ORF">BDV96DRAFT_671160</name>
</gene>
<keyword evidence="3" id="KW-0813">Transport</keyword>
<feature type="transmembrane region" description="Helical" evidence="7">
    <location>
        <begin position="117"/>
        <end position="137"/>
    </location>
</feature>
<keyword evidence="9" id="KW-1185">Reference proteome</keyword>
<evidence type="ECO:0000256" key="5">
    <source>
        <dbReference type="ARBA" id="ARBA00022989"/>
    </source>
</evidence>
<dbReference type="GO" id="GO:0022857">
    <property type="term" value="F:transmembrane transporter activity"/>
    <property type="evidence" value="ECO:0007669"/>
    <property type="project" value="TreeGrafter"/>
</dbReference>
<feature type="transmembrane region" description="Helical" evidence="7">
    <location>
        <begin position="76"/>
        <end position="96"/>
    </location>
</feature>
<evidence type="ECO:0000256" key="3">
    <source>
        <dbReference type="ARBA" id="ARBA00022448"/>
    </source>
</evidence>
<dbReference type="GO" id="GO:0005886">
    <property type="term" value="C:plasma membrane"/>
    <property type="evidence" value="ECO:0007669"/>
    <property type="project" value="TreeGrafter"/>
</dbReference>
<comment type="similarity">
    <text evidence="2">Belongs to the major facilitator superfamily. TCR/Tet family.</text>
</comment>
<accession>A0A6A5YRA1</accession>
<protein>
    <recommendedName>
        <fullName evidence="10">Major facilitator superfamily domain-containing protein</fullName>
    </recommendedName>
</protein>
<dbReference type="AlphaFoldDB" id="A0A6A5YRA1"/>
<dbReference type="PANTHER" id="PTHR23501">
    <property type="entry name" value="MAJOR FACILITATOR SUPERFAMILY"/>
    <property type="match status" value="1"/>
</dbReference>
<organism evidence="8 9">
    <name type="scientific">Lophiotrema nucula</name>
    <dbReference type="NCBI Taxonomy" id="690887"/>
    <lineage>
        <taxon>Eukaryota</taxon>
        <taxon>Fungi</taxon>
        <taxon>Dikarya</taxon>
        <taxon>Ascomycota</taxon>
        <taxon>Pezizomycotina</taxon>
        <taxon>Dothideomycetes</taxon>
        <taxon>Pleosporomycetidae</taxon>
        <taxon>Pleosporales</taxon>
        <taxon>Lophiotremataceae</taxon>
        <taxon>Lophiotrema</taxon>
    </lineage>
</organism>
<dbReference type="EMBL" id="ML977347">
    <property type="protein sequence ID" value="KAF2108588.1"/>
    <property type="molecule type" value="Genomic_DNA"/>
</dbReference>